<dbReference type="InterPro" id="IPR025736">
    <property type="entry name" value="PucR_C-HTH_dom"/>
</dbReference>
<dbReference type="Gene3D" id="1.10.10.2840">
    <property type="entry name" value="PucR C-terminal helix-turn-helix domain"/>
    <property type="match status" value="1"/>
</dbReference>
<name>R1GEZ2_9PSEU</name>
<accession>R1GEZ2</accession>
<protein>
    <recommendedName>
        <fullName evidence="1">PucR C-terminal helix-turn-helix domain-containing protein</fullName>
    </recommendedName>
</protein>
<dbReference type="Proteomes" id="UP000014139">
    <property type="component" value="Unassembled WGS sequence"/>
</dbReference>
<dbReference type="EMBL" id="AOUO01000045">
    <property type="protein sequence ID" value="EOD69798.1"/>
    <property type="molecule type" value="Genomic_DNA"/>
</dbReference>
<dbReference type="InterPro" id="IPR051448">
    <property type="entry name" value="CdaR-like_regulators"/>
</dbReference>
<dbReference type="PANTHER" id="PTHR33744">
    <property type="entry name" value="CARBOHYDRATE DIACID REGULATOR"/>
    <property type="match status" value="1"/>
</dbReference>
<reference evidence="2 3" key="1">
    <citation type="submission" date="2013-02" db="EMBL/GenBank/DDBJ databases">
        <title>Draft genome sequence of Amycolatopsis vancoresmycina strain DSM 44592T.</title>
        <authorList>
            <person name="Kumar S."/>
            <person name="Kaur N."/>
            <person name="Kaur C."/>
            <person name="Raghava G.P.S."/>
            <person name="Mayilraj S."/>
        </authorList>
    </citation>
    <scope>NUCLEOTIDE SEQUENCE [LARGE SCALE GENOMIC DNA]</scope>
    <source>
        <strain evidence="2 3">DSM 44592</strain>
    </source>
</reference>
<dbReference type="RefSeq" id="WP_003059877.1">
    <property type="nucleotide sequence ID" value="NZ_AOUO01000045.1"/>
</dbReference>
<dbReference type="AlphaFoldDB" id="R1GEZ2"/>
<proteinExistence type="predicted"/>
<dbReference type="OrthoDB" id="3190266at2"/>
<feature type="domain" description="PucR C-terminal helix-turn-helix" evidence="1">
    <location>
        <begin position="24"/>
        <end position="80"/>
    </location>
</feature>
<evidence type="ECO:0000259" key="1">
    <source>
        <dbReference type="Pfam" id="PF13556"/>
    </source>
</evidence>
<dbReference type="PANTHER" id="PTHR33744:SF1">
    <property type="entry name" value="DNA-BINDING TRANSCRIPTIONAL ACTIVATOR ADER"/>
    <property type="match status" value="1"/>
</dbReference>
<evidence type="ECO:0000313" key="2">
    <source>
        <dbReference type="EMBL" id="EOD69798.1"/>
    </source>
</evidence>
<gene>
    <name evidence="2" type="ORF">H480_04542</name>
</gene>
<comment type="caution">
    <text evidence="2">The sequence shown here is derived from an EMBL/GenBank/DDBJ whole genome shotgun (WGS) entry which is preliminary data.</text>
</comment>
<evidence type="ECO:0000313" key="3">
    <source>
        <dbReference type="Proteomes" id="UP000014139"/>
    </source>
</evidence>
<dbReference type="InterPro" id="IPR042070">
    <property type="entry name" value="PucR_C-HTH_sf"/>
</dbReference>
<feature type="non-terminal residue" evidence="2">
    <location>
        <position position="1"/>
    </location>
</feature>
<dbReference type="Pfam" id="PF13556">
    <property type="entry name" value="HTH_30"/>
    <property type="match status" value="1"/>
</dbReference>
<organism evidence="2 3">
    <name type="scientific">Amycolatopsis vancoresmycina DSM 44592</name>
    <dbReference type="NCBI Taxonomy" id="1292037"/>
    <lineage>
        <taxon>Bacteria</taxon>
        <taxon>Bacillati</taxon>
        <taxon>Actinomycetota</taxon>
        <taxon>Actinomycetes</taxon>
        <taxon>Pseudonocardiales</taxon>
        <taxon>Pseudonocardiaceae</taxon>
        <taxon>Amycolatopsis</taxon>
    </lineage>
</organism>
<sequence>AARVADLGPLRTLRAHDETGRAGYVETLYEWLRHPGDPRAAARELRIHPNTLRYRMRKLLELVPLDLDDPDVRLALLTQLVAVHWS</sequence>
<keyword evidence="3" id="KW-1185">Reference proteome</keyword>